<organism evidence="11 12">
    <name type="scientific">Mycolicibacterium novocastrense</name>
    <name type="common">Mycobacterium novocastrense</name>
    <dbReference type="NCBI Taxonomy" id="59813"/>
    <lineage>
        <taxon>Bacteria</taxon>
        <taxon>Bacillati</taxon>
        <taxon>Actinomycetota</taxon>
        <taxon>Actinomycetes</taxon>
        <taxon>Mycobacteriales</taxon>
        <taxon>Mycobacteriaceae</taxon>
        <taxon>Mycolicibacterium</taxon>
    </lineage>
</organism>
<keyword evidence="4 6" id="KW-0378">Hydrolase</keyword>
<accession>A0AAW5SSV6</accession>
<evidence type="ECO:0000256" key="8">
    <source>
        <dbReference type="SAM" id="Phobius"/>
    </source>
</evidence>
<evidence type="ECO:0000256" key="1">
    <source>
        <dbReference type="ARBA" id="ARBA00011073"/>
    </source>
</evidence>
<feature type="transmembrane region" description="Helical" evidence="8">
    <location>
        <begin position="536"/>
        <end position="555"/>
    </location>
</feature>
<evidence type="ECO:0000313" key="12">
    <source>
        <dbReference type="Proteomes" id="UP001207528"/>
    </source>
</evidence>
<dbReference type="Proteomes" id="UP001207528">
    <property type="component" value="Unassembled WGS sequence"/>
</dbReference>
<feature type="compositionally biased region" description="Pro residues" evidence="7">
    <location>
        <begin position="206"/>
        <end position="229"/>
    </location>
</feature>
<evidence type="ECO:0000313" key="11">
    <source>
        <dbReference type="EMBL" id="MCV7026616.1"/>
    </source>
</evidence>
<dbReference type="PROSITE" id="PS51892">
    <property type="entry name" value="SUBTILASE"/>
    <property type="match status" value="1"/>
</dbReference>
<evidence type="ECO:0000256" key="6">
    <source>
        <dbReference type="PROSITE-ProRule" id="PRU01240"/>
    </source>
</evidence>
<feature type="signal peptide" evidence="9">
    <location>
        <begin position="1"/>
        <end position="33"/>
    </location>
</feature>
<evidence type="ECO:0000256" key="9">
    <source>
        <dbReference type="SAM" id="SignalP"/>
    </source>
</evidence>
<evidence type="ECO:0000256" key="2">
    <source>
        <dbReference type="ARBA" id="ARBA00022670"/>
    </source>
</evidence>
<dbReference type="SUPFAM" id="SSF52743">
    <property type="entry name" value="Subtilisin-like"/>
    <property type="match status" value="1"/>
</dbReference>
<dbReference type="PRINTS" id="PR01217">
    <property type="entry name" value="PRICHEXTENSN"/>
</dbReference>
<feature type="domain" description="Peptidase S8/S53" evidence="10">
    <location>
        <begin position="246"/>
        <end position="493"/>
    </location>
</feature>
<feature type="compositionally biased region" description="Pro residues" evidence="7">
    <location>
        <begin position="155"/>
        <end position="196"/>
    </location>
</feature>
<dbReference type="GO" id="GO:0004252">
    <property type="term" value="F:serine-type endopeptidase activity"/>
    <property type="evidence" value="ECO:0007669"/>
    <property type="project" value="UniProtKB-UniRule"/>
</dbReference>
<dbReference type="PANTHER" id="PTHR42884">
    <property type="entry name" value="PROPROTEIN CONVERTASE SUBTILISIN/KEXIN-RELATED"/>
    <property type="match status" value="1"/>
</dbReference>
<gene>
    <name evidence="11" type="primary">mycP</name>
    <name evidence="11" type="ORF">H7I77_25240</name>
</gene>
<proteinExistence type="inferred from homology"/>
<sequence length="561" mass="56925">MGAQLNRGCWRAAAVGAVVSLVALSANIPAAHAIRPPSVDPAMVPAGGTPGPDEPMRRSNSCSTPITVRNPDVSLMAPGFDLLSISKAWEYSTGNGVPVAVIDTGVQPSPRLPVVAGGDYIMGGDDGLAGLQDCDAHGTIVASIIAGSPQGLLPMPKPLPARPAFPAPAGPPPVTSAPLPPVDIPPPLPPPPPPAPVTITATVETPAPPPPEPPPPAPPVAPAQGPPDPQSDDEPAVPPPPPGAPDGVVGVAPHATIISIRQSSRAYEPVNPPPRGANSEEHIKAGTLSTVARGVVHAADMGAKVINISVTSCLPAAGTLDQRALGAALWYAATVKDAVIVAAAGNVGEGGCDNNPMFNPLNPNDVRDWDQVKVVSSPSWFNDYVLSVGAVDASGAPLDKSMSGPWVAVAAPGTHIMGLSPQGGGPVNAYPPSKPGDKNTPFWGTSFSAAYVSGLAALVRAKYPELTAHQVINRIVQTAHNPPTGVDNKVGYGLVDPVAALTFNIPPGERIAPGSQSRVLTPAPPPPPPDHRARNIAIGFLGVIGGGVLIVMIAARIRRAR</sequence>
<dbReference type="InterPro" id="IPR023834">
    <property type="entry name" value="T7SS_pept_S8A_mycosin"/>
</dbReference>
<feature type="active site" description="Charge relay system" evidence="6">
    <location>
        <position position="446"/>
    </location>
</feature>
<feature type="active site" description="Charge relay system" evidence="6">
    <location>
        <position position="103"/>
    </location>
</feature>
<evidence type="ECO:0000256" key="7">
    <source>
        <dbReference type="SAM" id="MobiDB-lite"/>
    </source>
</evidence>
<feature type="chain" id="PRO_5043464897" evidence="9">
    <location>
        <begin position="34"/>
        <end position="561"/>
    </location>
</feature>
<comment type="similarity">
    <text evidence="1 6">Belongs to the peptidase S8 family.</text>
</comment>
<dbReference type="InterPro" id="IPR036852">
    <property type="entry name" value="Peptidase_S8/S53_dom_sf"/>
</dbReference>
<feature type="region of interest" description="Disordered" evidence="7">
    <location>
        <begin position="155"/>
        <end position="280"/>
    </location>
</feature>
<keyword evidence="2 6" id="KW-0645">Protease</keyword>
<keyword evidence="8" id="KW-0472">Membrane</keyword>
<dbReference type="InterPro" id="IPR000209">
    <property type="entry name" value="Peptidase_S8/S53_dom"/>
</dbReference>
<dbReference type="AlphaFoldDB" id="A0AAW5SSV6"/>
<reference evidence="11" key="1">
    <citation type="submission" date="2020-07" db="EMBL/GenBank/DDBJ databases">
        <authorList>
            <person name="Pettersson B.M.F."/>
            <person name="Behra P.R.K."/>
            <person name="Ramesh M."/>
            <person name="Das S."/>
            <person name="Dasgupta S."/>
            <person name="Kirsebom L.A."/>
        </authorList>
    </citation>
    <scope>NUCLEOTIDE SEQUENCE</scope>
    <source>
        <strain evidence="11">DSM 44203</strain>
    </source>
</reference>
<dbReference type="GO" id="GO:0005886">
    <property type="term" value="C:plasma membrane"/>
    <property type="evidence" value="ECO:0007669"/>
    <property type="project" value="TreeGrafter"/>
</dbReference>
<dbReference type="EMBL" id="JACKTI010000069">
    <property type="protein sequence ID" value="MCV7026616.1"/>
    <property type="molecule type" value="Genomic_DNA"/>
</dbReference>
<keyword evidence="8" id="KW-0812">Transmembrane</keyword>
<dbReference type="RefSeq" id="WP_067387430.1">
    <property type="nucleotide sequence ID" value="NZ_BCTA01000012.1"/>
</dbReference>
<feature type="region of interest" description="Disordered" evidence="7">
    <location>
        <begin position="512"/>
        <end position="531"/>
    </location>
</feature>
<evidence type="ECO:0000256" key="4">
    <source>
        <dbReference type="ARBA" id="ARBA00022801"/>
    </source>
</evidence>
<protein>
    <submittedName>
        <fullName evidence="11">Type VII secretion-associated serine protease mycosin</fullName>
    </submittedName>
</protein>
<dbReference type="PANTHER" id="PTHR42884:SF14">
    <property type="entry name" value="NEUROENDOCRINE CONVERTASE 1"/>
    <property type="match status" value="1"/>
</dbReference>
<keyword evidence="3 9" id="KW-0732">Signal</keyword>
<dbReference type="Gene3D" id="3.40.50.200">
    <property type="entry name" value="Peptidase S8/S53 domain"/>
    <property type="match status" value="1"/>
</dbReference>
<dbReference type="NCBIfam" id="TIGR03921">
    <property type="entry name" value="T7SS_mycosin"/>
    <property type="match status" value="1"/>
</dbReference>
<keyword evidence="8" id="KW-1133">Transmembrane helix</keyword>
<feature type="active site" description="Charge relay system" evidence="6">
    <location>
        <position position="137"/>
    </location>
</feature>
<evidence type="ECO:0000256" key="5">
    <source>
        <dbReference type="ARBA" id="ARBA00022825"/>
    </source>
</evidence>
<keyword evidence="5 6" id="KW-0720">Serine protease</keyword>
<reference evidence="11" key="2">
    <citation type="journal article" date="2022" name="BMC Genomics">
        <title>Comparative genome analysis of mycobacteria focusing on tRNA and non-coding RNA.</title>
        <authorList>
            <person name="Behra P.R.K."/>
            <person name="Pettersson B.M.F."/>
            <person name="Ramesh M."/>
            <person name="Das S."/>
            <person name="Dasgupta S."/>
            <person name="Kirsebom L.A."/>
        </authorList>
    </citation>
    <scope>NUCLEOTIDE SEQUENCE</scope>
    <source>
        <strain evidence="11">DSM 44203</strain>
    </source>
</reference>
<name>A0AAW5SSV6_MYCNV</name>
<dbReference type="GO" id="GO:0016485">
    <property type="term" value="P:protein processing"/>
    <property type="evidence" value="ECO:0007669"/>
    <property type="project" value="TreeGrafter"/>
</dbReference>
<comment type="caution">
    <text evidence="11">The sequence shown here is derived from an EMBL/GenBank/DDBJ whole genome shotgun (WGS) entry which is preliminary data.</text>
</comment>
<evidence type="ECO:0000256" key="3">
    <source>
        <dbReference type="ARBA" id="ARBA00022729"/>
    </source>
</evidence>
<dbReference type="Pfam" id="PF00082">
    <property type="entry name" value="Peptidase_S8"/>
    <property type="match status" value="1"/>
</dbReference>
<evidence type="ECO:0000259" key="10">
    <source>
        <dbReference type="Pfam" id="PF00082"/>
    </source>
</evidence>